<name>A0A3S5BMN9_9PLAT</name>
<comment type="caution">
    <text evidence="2">The sequence shown here is derived from an EMBL/GenBank/DDBJ whole genome shotgun (WGS) entry which is preliminary data.</text>
</comment>
<keyword evidence="3" id="KW-1185">Reference proteome</keyword>
<dbReference type="EMBL" id="CAAALY010114772">
    <property type="protein sequence ID" value="VEL30716.1"/>
    <property type="molecule type" value="Genomic_DNA"/>
</dbReference>
<dbReference type="Pfam" id="PF09725">
    <property type="entry name" value="Fra10Ac1"/>
    <property type="match status" value="1"/>
</dbReference>
<proteinExistence type="predicted"/>
<gene>
    <name evidence="2" type="ORF">PXEA_LOCUS24156</name>
</gene>
<dbReference type="OrthoDB" id="197967at2759"/>
<dbReference type="PANTHER" id="PTHR11567">
    <property type="entry name" value="ACID PHOSPHATASE-RELATED"/>
    <property type="match status" value="1"/>
</dbReference>
<evidence type="ECO:0000313" key="2">
    <source>
        <dbReference type="EMBL" id="VEL30716.1"/>
    </source>
</evidence>
<dbReference type="AlphaFoldDB" id="A0A3S5BMN9"/>
<accession>A0A3S5BMN9</accession>
<dbReference type="PANTHER" id="PTHR11567:SF25">
    <property type="entry name" value="PROTEIN FRA10AC1"/>
    <property type="match status" value="1"/>
</dbReference>
<dbReference type="InterPro" id="IPR050645">
    <property type="entry name" value="Histidine_acid_phosphatase"/>
</dbReference>
<feature type="compositionally biased region" description="Basic and acidic residues" evidence="1">
    <location>
        <begin position="179"/>
        <end position="193"/>
    </location>
</feature>
<dbReference type="InterPro" id="IPR019129">
    <property type="entry name" value="Folate-sensitive_fs_Fra10Ac1"/>
</dbReference>
<dbReference type="GO" id="GO:0016791">
    <property type="term" value="F:phosphatase activity"/>
    <property type="evidence" value="ECO:0007669"/>
    <property type="project" value="TreeGrafter"/>
</dbReference>
<dbReference type="Proteomes" id="UP000784294">
    <property type="component" value="Unassembled WGS sequence"/>
</dbReference>
<sequence>MVNDYLTYYGGSWKDFNAHKSRERNDTDIIRKHHRFLWSDQDEPTSWAAKLAKRYWDKLFKEYCLIDLTRYKENKFGMRWRLEREVVSGKGQFICGNVSCSENDNLRSWEVNFAYREFKEKRNALVKVRLCRECSDKLNYRYKRKEVIPALGDSAKSSNLLSTNVDGNLTRTLGSDSELPGRDVEDPLEPSEHKRPRLLVQPDFEPDAIWRNANASSDSGLRTRDDEFAEYFQDMLL</sequence>
<evidence type="ECO:0000313" key="3">
    <source>
        <dbReference type="Proteomes" id="UP000784294"/>
    </source>
</evidence>
<feature type="region of interest" description="Disordered" evidence="1">
    <location>
        <begin position="167"/>
        <end position="201"/>
    </location>
</feature>
<reference evidence="2" key="1">
    <citation type="submission" date="2018-11" db="EMBL/GenBank/DDBJ databases">
        <authorList>
            <consortium name="Pathogen Informatics"/>
        </authorList>
    </citation>
    <scope>NUCLEOTIDE SEQUENCE</scope>
</reference>
<organism evidence="2 3">
    <name type="scientific">Protopolystoma xenopodis</name>
    <dbReference type="NCBI Taxonomy" id="117903"/>
    <lineage>
        <taxon>Eukaryota</taxon>
        <taxon>Metazoa</taxon>
        <taxon>Spiralia</taxon>
        <taxon>Lophotrochozoa</taxon>
        <taxon>Platyhelminthes</taxon>
        <taxon>Monogenea</taxon>
        <taxon>Polyopisthocotylea</taxon>
        <taxon>Polystomatidea</taxon>
        <taxon>Polystomatidae</taxon>
        <taxon>Protopolystoma</taxon>
    </lineage>
</organism>
<protein>
    <submittedName>
        <fullName evidence="2">Uncharacterized protein</fullName>
    </submittedName>
</protein>
<evidence type="ECO:0000256" key="1">
    <source>
        <dbReference type="SAM" id="MobiDB-lite"/>
    </source>
</evidence>